<sequence length="121" mass="11630">MGRTARIVVWATGAALLALAAVFWQLGPVIGNYPAQALGALAGVAGVGVAVWATLRGGQPPTRRVTRSGDGITIGSDNTVVTGAVGGDGGVSVKDSGDGVTIGTGSTVVTGAGAVEGDSGR</sequence>
<dbReference type="RefSeq" id="WP_344169553.1">
    <property type="nucleotide sequence ID" value="NZ_BAAARY010000004.1"/>
</dbReference>
<evidence type="ECO:0000313" key="3">
    <source>
        <dbReference type="Proteomes" id="UP001499978"/>
    </source>
</evidence>
<evidence type="ECO:0000256" key="1">
    <source>
        <dbReference type="SAM" id="Phobius"/>
    </source>
</evidence>
<reference evidence="2 3" key="1">
    <citation type="journal article" date="2019" name="Int. J. Syst. Evol. Microbiol.">
        <title>The Global Catalogue of Microorganisms (GCM) 10K type strain sequencing project: providing services to taxonomists for standard genome sequencing and annotation.</title>
        <authorList>
            <consortium name="The Broad Institute Genomics Platform"/>
            <consortium name="The Broad Institute Genome Sequencing Center for Infectious Disease"/>
            <person name="Wu L."/>
            <person name="Ma J."/>
        </authorList>
    </citation>
    <scope>NUCLEOTIDE SEQUENCE [LARGE SCALE GENOMIC DNA]</scope>
    <source>
        <strain evidence="2 3">JCM 3367</strain>
    </source>
</reference>
<feature type="transmembrane region" description="Helical" evidence="1">
    <location>
        <begin position="33"/>
        <end position="55"/>
    </location>
</feature>
<proteinExistence type="predicted"/>
<feature type="transmembrane region" description="Helical" evidence="1">
    <location>
        <begin position="7"/>
        <end position="27"/>
    </location>
</feature>
<organism evidence="2 3">
    <name type="scientific">Pilimelia columellifera subsp. columellifera</name>
    <dbReference type="NCBI Taxonomy" id="706583"/>
    <lineage>
        <taxon>Bacteria</taxon>
        <taxon>Bacillati</taxon>
        <taxon>Actinomycetota</taxon>
        <taxon>Actinomycetes</taxon>
        <taxon>Micromonosporales</taxon>
        <taxon>Micromonosporaceae</taxon>
        <taxon>Pilimelia</taxon>
    </lineage>
</organism>
<keyword evidence="1" id="KW-1133">Transmembrane helix</keyword>
<keyword evidence="1" id="KW-0472">Membrane</keyword>
<keyword evidence="3" id="KW-1185">Reference proteome</keyword>
<dbReference type="EMBL" id="BAAARY010000004">
    <property type="protein sequence ID" value="GAA2516940.1"/>
    <property type="molecule type" value="Genomic_DNA"/>
</dbReference>
<dbReference type="Proteomes" id="UP001499978">
    <property type="component" value="Unassembled WGS sequence"/>
</dbReference>
<accession>A0ABN3N936</accession>
<keyword evidence="1" id="KW-0812">Transmembrane</keyword>
<name>A0ABN3N936_9ACTN</name>
<gene>
    <name evidence="2" type="ORF">GCM10010201_12130</name>
</gene>
<comment type="caution">
    <text evidence="2">The sequence shown here is derived from an EMBL/GenBank/DDBJ whole genome shotgun (WGS) entry which is preliminary data.</text>
</comment>
<evidence type="ECO:0000313" key="2">
    <source>
        <dbReference type="EMBL" id="GAA2516940.1"/>
    </source>
</evidence>
<protein>
    <submittedName>
        <fullName evidence="2">Uncharacterized protein</fullName>
    </submittedName>
</protein>